<protein>
    <submittedName>
        <fullName evidence="2">Uncharacterized protein</fullName>
    </submittedName>
</protein>
<dbReference type="EMBL" id="JACEIB010000006">
    <property type="protein sequence ID" value="MBA2934641.1"/>
    <property type="molecule type" value="Genomic_DNA"/>
</dbReference>
<reference evidence="2 3" key="1">
    <citation type="submission" date="2020-07" db="EMBL/GenBank/DDBJ databases">
        <authorList>
            <person name="Sun Q."/>
        </authorList>
    </citation>
    <scope>NUCLEOTIDE SEQUENCE [LARGE SCALE GENOMIC DNA]</scope>
    <source>
        <strain evidence="2 3">CGMCC 1.13654</strain>
    </source>
</reference>
<name>A0A838L5K5_9SPHN</name>
<dbReference type="AlphaFoldDB" id="A0A838L5K5"/>
<sequence length="222" mass="24555">MPGRIRIRCADAHRNITYITRGEDHRVRCILSNGVLASFFYAGILSDEVAARFALEDCRTPEAALEVVRRLGSRTFQYSLVEEPPACPEQTVPAPACVYLRLFHGRRDPEADLEERGSEGPVIGPLAFVHVTYLCDVKFAASSQVMERFFPDVISDWRSRGLANAKAPLCDWHLDVAADLILYDGVYYGDWSVTARAPDDPGPHQAKKRPPGGGPEVLGEDA</sequence>
<evidence type="ECO:0000256" key="1">
    <source>
        <dbReference type="SAM" id="MobiDB-lite"/>
    </source>
</evidence>
<accession>A0A838L5K5</accession>
<feature type="region of interest" description="Disordered" evidence="1">
    <location>
        <begin position="197"/>
        <end position="222"/>
    </location>
</feature>
<comment type="caution">
    <text evidence="2">The sequence shown here is derived from an EMBL/GenBank/DDBJ whole genome shotgun (WGS) entry which is preliminary data.</text>
</comment>
<evidence type="ECO:0000313" key="2">
    <source>
        <dbReference type="EMBL" id="MBA2934641.1"/>
    </source>
</evidence>
<organism evidence="2 3">
    <name type="scientific">Sphingomonas chungangi</name>
    <dbReference type="NCBI Taxonomy" id="2683589"/>
    <lineage>
        <taxon>Bacteria</taxon>
        <taxon>Pseudomonadati</taxon>
        <taxon>Pseudomonadota</taxon>
        <taxon>Alphaproteobacteria</taxon>
        <taxon>Sphingomonadales</taxon>
        <taxon>Sphingomonadaceae</taxon>
        <taxon>Sphingomonas</taxon>
    </lineage>
</organism>
<dbReference type="RefSeq" id="WP_160366095.1">
    <property type="nucleotide sequence ID" value="NZ_JACEIB010000006.1"/>
</dbReference>
<evidence type="ECO:0000313" key="3">
    <source>
        <dbReference type="Proteomes" id="UP000570166"/>
    </source>
</evidence>
<dbReference type="Proteomes" id="UP000570166">
    <property type="component" value="Unassembled WGS sequence"/>
</dbReference>
<keyword evidence="3" id="KW-1185">Reference proteome</keyword>
<proteinExistence type="predicted"/>
<gene>
    <name evidence="2" type="ORF">HZF05_11095</name>
</gene>